<evidence type="ECO:0000313" key="4">
    <source>
        <dbReference type="Proteomes" id="UP000543642"/>
    </source>
</evidence>
<dbReference type="EMBL" id="JACHFW010000006">
    <property type="protein sequence ID" value="MBB5264761.1"/>
    <property type="molecule type" value="Genomic_DNA"/>
</dbReference>
<dbReference type="Gene3D" id="3.40.50.1820">
    <property type="entry name" value="alpha/beta hydrolase"/>
    <property type="match status" value="1"/>
</dbReference>
<dbReference type="PANTHER" id="PTHR48081">
    <property type="entry name" value="AB HYDROLASE SUPERFAMILY PROTEIN C4A8.06C"/>
    <property type="match status" value="1"/>
</dbReference>
<comment type="caution">
    <text evidence="3">The sequence shown here is derived from an EMBL/GenBank/DDBJ whole genome shotgun (WGS) entry which is preliminary data.</text>
</comment>
<evidence type="ECO:0000256" key="1">
    <source>
        <dbReference type="ARBA" id="ARBA00022801"/>
    </source>
</evidence>
<dbReference type="AlphaFoldDB" id="A0A7W8M5V1"/>
<proteinExistence type="predicted"/>
<protein>
    <submittedName>
        <fullName evidence="3">Acetyl esterase/lipase</fullName>
    </submittedName>
</protein>
<dbReference type="InterPro" id="IPR050300">
    <property type="entry name" value="GDXG_lipolytic_enzyme"/>
</dbReference>
<dbReference type="GO" id="GO:0016787">
    <property type="term" value="F:hydrolase activity"/>
    <property type="evidence" value="ECO:0007669"/>
    <property type="project" value="UniProtKB-KW"/>
</dbReference>
<dbReference type="InterPro" id="IPR029058">
    <property type="entry name" value="AB_hydrolase_fold"/>
</dbReference>
<feature type="domain" description="BD-FAE-like" evidence="2">
    <location>
        <begin position="30"/>
        <end position="238"/>
    </location>
</feature>
<sequence>MYIETIPLWEYRKDVTLTTFLSQDDPFIAEKFPKKRPAVIVCPGGGYRRCPRHDNEGDPVAMTFAIDGYQTFVLEYSVADFAPIEKTLFPAQLRDLGKAMLTVRDHAQEWGIDTEKISVIGFSAGGHLCGMLATSWHRPVLSEYFHRDPEEFKPLTAMLIYPVADYVEQEKFRKSRPDLRDNFDMNTHVFGKADPDLEAQKENSPAWLVSEYTVPVFIAAAQNDGLVTAKNSLSLALRLQEQGIPYELHMFELGDHGFGLGNNIYEPYRQDRAHASRAWLPLAKTFLLHHIAPETAEDEKNPFEDPENFLK</sequence>
<organism evidence="3 4">
    <name type="scientific">Catenibacillus scindens</name>
    <dbReference type="NCBI Taxonomy" id="673271"/>
    <lineage>
        <taxon>Bacteria</taxon>
        <taxon>Bacillati</taxon>
        <taxon>Bacillota</taxon>
        <taxon>Clostridia</taxon>
        <taxon>Lachnospirales</taxon>
        <taxon>Lachnospiraceae</taxon>
        <taxon>Catenibacillus</taxon>
    </lineage>
</organism>
<dbReference type="RefSeq" id="WP_183773671.1">
    <property type="nucleotide sequence ID" value="NZ_CAWVEG010000152.1"/>
</dbReference>
<dbReference type="SUPFAM" id="SSF53474">
    <property type="entry name" value="alpha/beta-Hydrolases"/>
    <property type="match status" value="1"/>
</dbReference>
<dbReference type="Pfam" id="PF20434">
    <property type="entry name" value="BD-FAE"/>
    <property type="match status" value="1"/>
</dbReference>
<name>A0A7W8M5V1_9FIRM</name>
<dbReference type="InterPro" id="IPR049492">
    <property type="entry name" value="BD-FAE-like_dom"/>
</dbReference>
<accession>A0A7W8M5V1</accession>
<dbReference type="Proteomes" id="UP000543642">
    <property type="component" value="Unassembled WGS sequence"/>
</dbReference>
<evidence type="ECO:0000259" key="2">
    <source>
        <dbReference type="Pfam" id="PF20434"/>
    </source>
</evidence>
<dbReference type="PANTHER" id="PTHR48081:SF6">
    <property type="entry name" value="PEPTIDASE S9 PROLYL OLIGOPEPTIDASE CATALYTIC DOMAIN-CONTAINING PROTEIN"/>
    <property type="match status" value="1"/>
</dbReference>
<keyword evidence="4" id="KW-1185">Reference proteome</keyword>
<keyword evidence="1" id="KW-0378">Hydrolase</keyword>
<gene>
    <name evidence="3" type="ORF">HNP82_001889</name>
</gene>
<evidence type="ECO:0000313" key="3">
    <source>
        <dbReference type="EMBL" id="MBB5264761.1"/>
    </source>
</evidence>
<reference evidence="3 4" key="1">
    <citation type="submission" date="2020-08" db="EMBL/GenBank/DDBJ databases">
        <title>Genomic Encyclopedia of Type Strains, Phase IV (KMG-IV): sequencing the most valuable type-strain genomes for metagenomic binning, comparative biology and taxonomic classification.</title>
        <authorList>
            <person name="Goeker M."/>
        </authorList>
    </citation>
    <scope>NUCLEOTIDE SEQUENCE [LARGE SCALE GENOMIC DNA]</scope>
    <source>
        <strain evidence="3 4">DSM 106146</strain>
    </source>
</reference>